<dbReference type="AlphaFoldDB" id="A0A9W6CGP3"/>
<reference evidence="2" key="2">
    <citation type="submission" date="2022-11" db="EMBL/GenBank/DDBJ databases">
        <title>Draft genome sequence of Sellimonas catena strain 12EGH17.</title>
        <authorList>
            <person name="Atsushi H."/>
            <person name="Moriya O."/>
            <person name="Mitsuo S."/>
        </authorList>
    </citation>
    <scope>NUCLEOTIDE SEQUENCE</scope>
    <source>
        <strain evidence="2">12EGH17</strain>
    </source>
</reference>
<evidence type="ECO:0008006" key="6">
    <source>
        <dbReference type="Google" id="ProtNLM"/>
    </source>
</evidence>
<reference evidence="3 5" key="5">
    <citation type="journal article" date="2023" name="Int. J. Syst. Evol. Microbiol.">
        <title>Sellimonas catena sp. nov., isolated from human faeces.</title>
        <authorList>
            <person name="Hisatomi A."/>
            <person name="Ohkuma M."/>
            <person name="Sakamoto M."/>
        </authorList>
    </citation>
    <scope>NUCLEOTIDE SEQUENCE</scope>
    <source>
        <strain evidence="2 5">12EGH17</strain>
        <strain evidence="3">18CBH55</strain>
    </source>
</reference>
<comment type="caution">
    <text evidence="3">The sequence shown here is derived from an EMBL/GenBank/DDBJ whole genome shotgun (WGS) entry which is preliminary data.</text>
</comment>
<dbReference type="Proteomes" id="UP001145145">
    <property type="component" value="Unassembled WGS sequence"/>
</dbReference>
<sequence length="224" mass="25606">MRKKACALAAAVLAGMMAFAGCGGDFDAAGYVQAVLDERLQGEFTEASRIMDTSEYELKQDYEAAVDQFVYDYLTSGYDELSDYTLYEYETLVKEIFSVMKYDVQKAEKTDPKEYEVSVEIQPVDLFVNYVPALQEASKEIEQSAQNGGYEGTEEEIQEMMQYDYLFRAYDLLEEAYLNMQYSDPETVIVKVEADDGDTYSVSEEEYQTLLEQFFRMDEVGSTD</sequence>
<evidence type="ECO:0000313" key="4">
    <source>
        <dbReference type="Proteomes" id="UP001145094"/>
    </source>
</evidence>
<feature type="signal peptide" evidence="1">
    <location>
        <begin position="1"/>
        <end position="20"/>
    </location>
</feature>
<organism evidence="3 4">
    <name type="scientific">Sellimonas catena</name>
    <dbReference type="NCBI Taxonomy" id="2994035"/>
    <lineage>
        <taxon>Bacteria</taxon>
        <taxon>Bacillati</taxon>
        <taxon>Bacillota</taxon>
        <taxon>Clostridia</taxon>
        <taxon>Lachnospirales</taxon>
        <taxon>Lachnospiraceae</taxon>
        <taxon>Sellimonas</taxon>
    </lineage>
</organism>
<dbReference type="PROSITE" id="PS51257">
    <property type="entry name" value="PROKAR_LIPOPROTEIN"/>
    <property type="match status" value="1"/>
</dbReference>
<dbReference type="EMBL" id="BSCH01000016">
    <property type="protein sequence ID" value="GLG91037.1"/>
    <property type="molecule type" value="Genomic_DNA"/>
</dbReference>
<reference evidence="3" key="3">
    <citation type="submission" date="2022-11" db="EMBL/GenBank/DDBJ databases">
        <title>Draft genome sequence of Sellimonas catena strain 18CBH55.</title>
        <authorList>
            <person name="Hisatomi A."/>
            <person name="Ohkuma M."/>
            <person name="Sakamoto M."/>
        </authorList>
    </citation>
    <scope>NUCLEOTIDE SEQUENCE</scope>
    <source>
        <strain evidence="3">18CBH55</strain>
    </source>
</reference>
<dbReference type="EMBL" id="BSBO01000024">
    <property type="protein sequence ID" value="GLG05145.1"/>
    <property type="molecule type" value="Genomic_DNA"/>
</dbReference>
<keyword evidence="1" id="KW-0732">Signal</keyword>
<gene>
    <name evidence="2" type="ORF">Selli1_23190</name>
    <name evidence="3" type="ORF">Selli2_24640</name>
</gene>
<dbReference type="Proteomes" id="UP001145094">
    <property type="component" value="Unassembled WGS sequence"/>
</dbReference>
<evidence type="ECO:0000313" key="2">
    <source>
        <dbReference type="EMBL" id="GLG05145.1"/>
    </source>
</evidence>
<dbReference type="RefSeq" id="WP_281845568.1">
    <property type="nucleotide sequence ID" value="NZ_BSBO01000024.1"/>
</dbReference>
<evidence type="ECO:0000313" key="5">
    <source>
        <dbReference type="Proteomes" id="UP001145145"/>
    </source>
</evidence>
<keyword evidence="5" id="KW-1185">Reference proteome</keyword>
<evidence type="ECO:0000256" key="1">
    <source>
        <dbReference type="SAM" id="SignalP"/>
    </source>
</evidence>
<accession>A0A9W6CGP3</accession>
<proteinExistence type="predicted"/>
<feature type="chain" id="PRO_5044703576" description="Lipoprotein" evidence="1">
    <location>
        <begin position="21"/>
        <end position="224"/>
    </location>
</feature>
<reference evidence="2" key="1">
    <citation type="submission" date="2022-11" db="EMBL/GenBank/DDBJ databases">
        <title>Draft genome sequence of Sellimonas catena strain 12EGH17.</title>
        <authorList>
            <person name="Hisatomi A."/>
            <person name="Ohkuma M."/>
            <person name="Sakamoto M."/>
        </authorList>
    </citation>
    <scope>NUCLEOTIDE SEQUENCE</scope>
    <source>
        <strain evidence="2">12EGH17</strain>
    </source>
</reference>
<reference evidence="3" key="4">
    <citation type="submission" date="2022-11" db="EMBL/GenBank/DDBJ databases">
        <title>Draft genome sequence of Sellimonas catena strain 18CBH55.</title>
        <authorList>
            <person name="Atsushi H."/>
            <person name="Moriya O."/>
            <person name="Mitsuo S."/>
        </authorList>
    </citation>
    <scope>NUCLEOTIDE SEQUENCE</scope>
    <source>
        <strain evidence="3">18CBH55</strain>
    </source>
</reference>
<protein>
    <recommendedName>
        <fullName evidence="6">Lipoprotein</fullName>
    </recommendedName>
</protein>
<evidence type="ECO:0000313" key="3">
    <source>
        <dbReference type="EMBL" id="GLG91037.1"/>
    </source>
</evidence>
<name>A0A9W6CGP3_9FIRM</name>